<protein>
    <submittedName>
        <fullName evidence="2">Uncharacterized protein</fullName>
    </submittedName>
</protein>
<gene>
    <name evidence="2" type="ORF">BCV72DRAFT_332976</name>
</gene>
<organism evidence="2">
    <name type="scientific">Rhizopus microsporus var. microsporus</name>
    <dbReference type="NCBI Taxonomy" id="86635"/>
    <lineage>
        <taxon>Eukaryota</taxon>
        <taxon>Fungi</taxon>
        <taxon>Fungi incertae sedis</taxon>
        <taxon>Mucoromycota</taxon>
        <taxon>Mucoromycotina</taxon>
        <taxon>Mucoromycetes</taxon>
        <taxon>Mucorales</taxon>
        <taxon>Mucorineae</taxon>
        <taxon>Rhizopodaceae</taxon>
        <taxon>Rhizopus</taxon>
    </lineage>
</organism>
<accession>A0A1X0RES4</accession>
<keyword evidence="1" id="KW-0732">Signal</keyword>
<dbReference type="OrthoDB" id="2218197at2759"/>
<feature type="chain" id="PRO_5010873271" evidence="1">
    <location>
        <begin position="19"/>
        <end position="200"/>
    </location>
</feature>
<sequence length="200" mass="20755">MKLLTVSALSALAACAAALPAANHMDLAKRAYVTNVVVETVTVTEDAYLFAYDGSKTVNIMDSLELALSGVLVGGSSPLIENCNDLSCPLSSIIGDMFSDVNSVENQATVLPDGAEFFDLDYIAQLELPETVGASSVSLVSQAPFSSAAYNSIASNSVASSSVAIPSYLNDPMADFTMIAGHIIDDAQRAIGGVLNGVFY</sequence>
<evidence type="ECO:0000313" key="2">
    <source>
        <dbReference type="EMBL" id="ORE10509.1"/>
    </source>
</evidence>
<dbReference type="Proteomes" id="UP000242414">
    <property type="component" value="Unassembled WGS sequence"/>
</dbReference>
<dbReference type="VEuPathDB" id="FungiDB:BCV72DRAFT_332976"/>
<proteinExistence type="predicted"/>
<reference evidence="2" key="1">
    <citation type="journal article" date="2016" name="Proc. Natl. Acad. Sci. U.S.A.">
        <title>Lipid metabolic changes in an early divergent fungus govern the establishment of a mutualistic symbiosis with endobacteria.</title>
        <authorList>
            <person name="Lastovetsky O.A."/>
            <person name="Gaspar M.L."/>
            <person name="Mondo S.J."/>
            <person name="LaButti K.M."/>
            <person name="Sandor L."/>
            <person name="Grigoriev I.V."/>
            <person name="Henry S.A."/>
            <person name="Pawlowska T.E."/>
        </authorList>
    </citation>
    <scope>NUCLEOTIDE SEQUENCE [LARGE SCALE GENOMIC DNA]</scope>
    <source>
        <strain evidence="2">ATCC 52814</strain>
    </source>
</reference>
<dbReference type="AlphaFoldDB" id="A0A1X0RES4"/>
<name>A0A1X0RES4_RHIZD</name>
<dbReference type="PROSITE" id="PS51257">
    <property type="entry name" value="PROKAR_LIPOPROTEIN"/>
    <property type="match status" value="1"/>
</dbReference>
<evidence type="ECO:0000256" key="1">
    <source>
        <dbReference type="SAM" id="SignalP"/>
    </source>
</evidence>
<dbReference type="EMBL" id="KV921865">
    <property type="protein sequence ID" value="ORE10509.1"/>
    <property type="molecule type" value="Genomic_DNA"/>
</dbReference>
<feature type="signal peptide" evidence="1">
    <location>
        <begin position="1"/>
        <end position="18"/>
    </location>
</feature>